<organism evidence="10 11">
    <name type="scientific">Pogona vitticeps</name>
    <name type="common">central bearded dragon</name>
    <dbReference type="NCBI Taxonomy" id="103695"/>
    <lineage>
        <taxon>Eukaryota</taxon>
        <taxon>Metazoa</taxon>
        <taxon>Chordata</taxon>
        <taxon>Craniata</taxon>
        <taxon>Vertebrata</taxon>
        <taxon>Euteleostomi</taxon>
        <taxon>Lepidosauria</taxon>
        <taxon>Squamata</taxon>
        <taxon>Bifurcata</taxon>
        <taxon>Unidentata</taxon>
        <taxon>Episquamata</taxon>
        <taxon>Toxicofera</taxon>
        <taxon>Iguania</taxon>
        <taxon>Acrodonta</taxon>
        <taxon>Agamidae</taxon>
        <taxon>Amphibolurinae</taxon>
        <taxon>Pogona</taxon>
    </lineage>
</organism>
<dbReference type="RefSeq" id="XP_072845234.1">
    <property type="nucleotide sequence ID" value="XM_072989133.1"/>
</dbReference>
<dbReference type="PROSITE" id="PS50041">
    <property type="entry name" value="C_TYPE_LECTIN_2"/>
    <property type="match status" value="1"/>
</dbReference>
<keyword evidence="5" id="KW-0735">Signal-anchor</keyword>
<dbReference type="SMART" id="SM00034">
    <property type="entry name" value="CLECT"/>
    <property type="match status" value="1"/>
</dbReference>
<sequence>MKREAHLARALCKVEDAPCYYNFRPRGKPEAPKDESKLQDILLRHPRRLRCLLGSGCAIILLLVGAIIALGVWGISFKAWQTKESLDALEDPHAVQESNCSQGCNHGTQQTSHNDFQALLQFLCKLHDNDPSETSKCKLCPENWRRHENKCYWISKEKQTWNVSQDDCTGKVSHLAVIQKKEELDFIQQITDGAQLLWIGLTVVPHTQEWAWVEGSLFNDTLLPVTEAAEINSCGMLKGSKVISDACTAVANWICEKEAFLV</sequence>
<keyword evidence="3" id="KW-0964">Secreted</keyword>
<dbReference type="InterPro" id="IPR001304">
    <property type="entry name" value="C-type_lectin-like"/>
</dbReference>
<dbReference type="GeneID" id="110091628"/>
<evidence type="ECO:0000313" key="11">
    <source>
        <dbReference type="RefSeq" id="XP_072845234.1"/>
    </source>
</evidence>
<dbReference type="PANTHER" id="PTHR46784:SF1">
    <property type="entry name" value="KILLER CELL LECTIN-LIKE RECEPTOR SUBFAMILY B MEMBER 1"/>
    <property type="match status" value="1"/>
</dbReference>
<evidence type="ECO:0000256" key="8">
    <source>
        <dbReference type="SAM" id="Phobius"/>
    </source>
</evidence>
<dbReference type="InterPro" id="IPR033992">
    <property type="entry name" value="NKR-like_CTLD"/>
</dbReference>
<keyword evidence="6 8" id="KW-1133">Transmembrane helix</keyword>
<evidence type="ECO:0000256" key="5">
    <source>
        <dbReference type="ARBA" id="ARBA00022968"/>
    </source>
</evidence>
<dbReference type="CDD" id="cd03593">
    <property type="entry name" value="CLECT_NK_receptors_like"/>
    <property type="match status" value="1"/>
</dbReference>
<evidence type="ECO:0000256" key="1">
    <source>
        <dbReference type="ARBA" id="ARBA00004606"/>
    </source>
</evidence>
<evidence type="ECO:0000256" key="4">
    <source>
        <dbReference type="ARBA" id="ARBA00022734"/>
    </source>
</evidence>
<dbReference type="Proteomes" id="UP001652642">
    <property type="component" value="Chromosome 2"/>
</dbReference>
<evidence type="ECO:0000256" key="7">
    <source>
        <dbReference type="ARBA" id="ARBA00023157"/>
    </source>
</evidence>
<keyword evidence="4" id="KW-0430">Lectin</keyword>
<dbReference type="Gene3D" id="3.10.100.10">
    <property type="entry name" value="Mannose-Binding Protein A, subunit A"/>
    <property type="match status" value="1"/>
</dbReference>
<dbReference type="InterPro" id="IPR016187">
    <property type="entry name" value="CTDL_fold"/>
</dbReference>
<dbReference type="Pfam" id="PF00059">
    <property type="entry name" value="Lectin_C"/>
    <property type="match status" value="1"/>
</dbReference>
<evidence type="ECO:0000256" key="3">
    <source>
        <dbReference type="ARBA" id="ARBA00022525"/>
    </source>
</evidence>
<gene>
    <name evidence="11" type="primary">LOC110091628</name>
</gene>
<feature type="domain" description="C-type lectin" evidence="9">
    <location>
        <begin position="147"/>
        <end position="256"/>
    </location>
</feature>
<keyword evidence="10" id="KW-1185">Reference proteome</keyword>
<evidence type="ECO:0000313" key="10">
    <source>
        <dbReference type="Proteomes" id="UP001652642"/>
    </source>
</evidence>
<dbReference type="PANTHER" id="PTHR46784">
    <property type="entry name" value="KILLER CELL LECTIN-LIKE RECEPTOR SUBFAMILY B MEMBER 1"/>
    <property type="match status" value="1"/>
</dbReference>
<keyword evidence="8" id="KW-0812">Transmembrane</keyword>
<feature type="transmembrane region" description="Helical" evidence="8">
    <location>
        <begin position="51"/>
        <end position="75"/>
    </location>
</feature>
<dbReference type="InterPro" id="IPR051527">
    <property type="entry name" value="KLR_subfamily_B"/>
</dbReference>
<name>A0ABM5FIK8_9SAUR</name>
<evidence type="ECO:0000256" key="6">
    <source>
        <dbReference type="ARBA" id="ARBA00022989"/>
    </source>
</evidence>
<protein>
    <submittedName>
        <fullName evidence="11">Killer cell lectin-like receptor subfamily B member 1B allele C isoform X2</fullName>
    </submittedName>
</protein>
<evidence type="ECO:0000256" key="2">
    <source>
        <dbReference type="ARBA" id="ARBA00004613"/>
    </source>
</evidence>
<comment type="subcellular location">
    <subcellularLocation>
        <location evidence="1">Membrane</location>
        <topology evidence="1">Single-pass type II membrane protein</topology>
    </subcellularLocation>
    <subcellularLocation>
        <location evidence="2">Secreted</location>
    </subcellularLocation>
</comment>
<dbReference type="InterPro" id="IPR016186">
    <property type="entry name" value="C-type_lectin-like/link_sf"/>
</dbReference>
<evidence type="ECO:0000259" key="9">
    <source>
        <dbReference type="PROSITE" id="PS50041"/>
    </source>
</evidence>
<dbReference type="SUPFAM" id="SSF56436">
    <property type="entry name" value="C-type lectin-like"/>
    <property type="match status" value="1"/>
</dbReference>
<keyword evidence="7" id="KW-1015">Disulfide bond</keyword>
<accession>A0ABM5FIK8</accession>
<reference evidence="11" key="2">
    <citation type="submission" date="2025-08" db="UniProtKB">
        <authorList>
            <consortium name="RefSeq"/>
        </authorList>
    </citation>
    <scope>IDENTIFICATION</scope>
</reference>
<proteinExistence type="predicted"/>
<keyword evidence="8" id="KW-0472">Membrane</keyword>
<reference evidence="10" key="1">
    <citation type="submission" date="2025-05" db="UniProtKB">
        <authorList>
            <consortium name="RefSeq"/>
        </authorList>
    </citation>
    <scope>NUCLEOTIDE SEQUENCE [LARGE SCALE GENOMIC DNA]</scope>
</reference>